<dbReference type="EMBL" id="LVYU01000084">
    <property type="protein sequence ID" value="KZB00791.1"/>
    <property type="molecule type" value="Genomic_DNA"/>
</dbReference>
<proteinExistence type="predicted"/>
<accession>A0A154IJK3</accession>
<reference evidence="2" key="1">
    <citation type="submission" date="2016-03" db="EMBL/GenBank/DDBJ databases">
        <title>Microsymbionts genomes from the relict species Vavilovia formosa.</title>
        <authorList>
            <person name="Chirak E."/>
            <person name="Kimeklis A."/>
            <person name="Kopat V."/>
            <person name="Andronov E."/>
        </authorList>
    </citation>
    <scope>NUCLEOTIDE SEQUENCE [LARGE SCALE GENOMIC DNA]</scope>
    <source>
        <strain evidence="2">Vaf12</strain>
    </source>
</reference>
<feature type="chain" id="PRO_5007596047" description="DUF1849 family protein" evidence="1">
    <location>
        <begin position="33"/>
        <end position="260"/>
    </location>
</feature>
<gene>
    <name evidence="2" type="ORF">A4A59_15925</name>
</gene>
<evidence type="ECO:0008006" key="3">
    <source>
        <dbReference type="Google" id="ProtNLM"/>
    </source>
</evidence>
<organism evidence="2">
    <name type="scientific">Rhizobium leguminosarum</name>
    <dbReference type="NCBI Taxonomy" id="384"/>
    <lineage>
        <taxon>Bacteria</taxon>
        <taxon>Pseudomonadati</taxon>
        <taxon>Pseudomonadota</taxon>
        <taxon>Alphaproteobacteria</taxon>
        <taxon>Hyphomicrobiales</taxon>
        <taxon>Rhizobiaceae</taxon>
        <taxon>Rhizobium/Agrobacterium group</taxon>
        <taxon>Rhizobium</taxon>
    </lineage>
</organism>
<dbReference type="AlphaFoldDB" id="A0A154IJK3"/>
<protein>
    <recommendedName>
        <fullName evidence="3">DUF1849 family protein</fullName>
    </recommendedName>
</protein>
<comment type="caution">
    <text evidence="2">The sequence shown here is derived from an EMBL/GenBank/DDBJ whole genome shotgun (WGS) entry which is preliminary data.</text>
</comment>
<evidence type="ECO:0000256" key="1">
    <source>
        <dbReference type="SAM" id="SignalP"/>
    </source>
</evidence>
<sequence length="260" mass="27909">MFKAHHLDVALVLAALAAPIISMLPMPTAAEAAETFSGSNADVRTILAYKASDAALRKFVPEGWELSTFKEGPSAGANLQVELVDQLFAIGADGKVGAPYRYVLFGFPVHHKGSDQDVLMLFDGLSRGGAGPYGIAEQATDNVYRSVQYSSAPTIVKEAWTFEGGGEMVSLETEFERGPLNAEKAESHVYSQLKPSFSRIYRYNEAADVVQAAGSKSDRLHSYTFKATGGKLATVFDGSESLISVTSLPAYSRDIFVPTP</sequence>
<keyword evidence="1" id="KW-0732">Signal</keyword>
<feature type="signal peptide" evidence="1">
    <location>
        <begin position="1"/>
        <end position="32"/>
    </location>
</feature>
<evidence type="ECO:0000313" key="2">
    <source>
        <dbReference type="EMBL" id="KZB00791.1"/>
    </source>
</evidence>
<name>A0A154IJK3_RHILE</name>
<dbReference type="RefSeq" id="WP_062941767.1">
    <property type="nucleotide sequence ID" value="NZ_CP171849.1"/>
</dbReference>